<accession>A0A9W6Z8Y4</accession>
<dbReference type="OrthoDB" id="198367at2759"/>
<gene>
    <name evidence="2" type="ORF">TrRE_jg6028</name>
</gene>
<reference evidence="2" key="1">
    <citation type="submission" date="2022-07" db="EMBL/GenBank/DDBJ databases">
        <title>Genome analysis of Parmales, a sister group of diatoms, reveals the evolutionary specialization of diatoms from phago-mixotrophs to photoautotrophs.</title>
        <authorList>
            <person name="Ban H."/>
            <person name="Sato S."/>
            <person name="Yoshikawa S."/>
            <person name="Kazumasa Y."/>
            <person name="Nakamura Y."/>
            <person name="Ichinomiya M."/>
            <person name="Saitoh K."/>
            <person name="Sato N."/>
            <person name="Blanc-Mathieu R."/>
            <person name="Endo H."/>
            <person name="Kuwata A."/>
            <person name="Ogata H."/>
        </authorList>
    </citation>
    <scope>NUCLEOTIDE SEQUENCE</scope>
</reference>
<dbReference type="EMBL" id="BRXZ01003126">
    <property type="protein sequence ID" value="GMH47876.1"/>
    <property type="molecule type" value="Genomic_DNA"/>
</dbReference>
<evidence type="ECO:0000256" key="1">
    <source>
        <dbReference type="SAM" id="MobiDB-lite"/>
    </source>
</evidence>
<keyword evidence="3" id="KW-1185">Reference proteome</keyword>
<protein>
    <submittedName>
        <fullName evidence="2">Uncharacterized protein</fullName>
    </submittedName>
</protein>
<comment type="caution">
    <text evidence="2">The sequence shown here is derived from an EMBL/GenBank/DDBJ whole genome shotgun (WGS) entry which is preliminary data.</text>
</comment>
<evidence type="ECO:0000313" key="2">
    <source>
        <dbReference type="EMBL" id="GMH47876.1"/>
    </source>
</evidence>
<dbReference type="Proteomes" id="UP001165082">
    <property type="component" value="Unassembled WGS sequence"/>
</dbReference>
<proteinExistence type="predicted"/>
<evidence type="ECO:0000313" key="3">
    <source>
        <dbReference type="Proteomes" id="UP001165082"/>
    </source>
</evidence>
<dbReference type="AlphaFoldDB" id="A0A9W6Z8Y4"/>
<name>A0A9W6Z8Y4_9STRA</name>
<feature type="region of interest" description="Disordered" evidence="1">
    <location>
        <begin position="188"/>
        <end position="207"/>
    </location>
</feature>
<sequence length="411" mass="44039">MLSSRVCFAGLYSSKKPTSITAASSKGNDLRLRIAGAFESSKIESKTLIGAFLGSTVILLATDLDFTSTAQNILGTALPDSSADVVALAVGEGLAGLTSASLLFVGKLFARGRTKGDTSESLAEAQFFVSASALSPLVASFGISSFLAVLAASIPSELTKQYTKTRQTEEDDYMQMLLAQDQKKKRWWGRQPLTPPPPPSPTLTTNTSESTLDYVEFTTDVTKWLEYSVLTSNFRSTIAGGIGGGYYRSWLGRFVESAVFGIICAVSSELYKDTAYYYAGFGDSKKSDEVRSRTLKEWASRYLATSLASASLFGIYDAARLPLSSYIVELFSGGIDSCIGSSDFDLCTTVFLLDNSDVELGASFQGEIRAVAASVYGFVTRSGVYLEDKEDLVALGRGLIVKIYSVAAGIF</sequence>
<organism evidence="2 3">
    <name type="scientific">Triparma retinervis</name>
    <dbReference type="NCBI Taxonomy" id="2557542"/>
    <lineage>
        <taxon>Eukaryota</taxon>
        <taxon>Sar</taxon>
        <taxon>Stramenopiles</taxon>
        <taxon>Ochrophyta</taxon>
        <taxon>Bolidophyceae</taxon>
        <taxon>Parmales</taxon>
        <taxon>Triparmaceae</taxon>
        <taxon>Triparma</taxon>
    </lineage>
</organism>